<dbReference type="Gene3D" id="3.40.50.1970">
    <property type="match status" value="1"/>
</dbReference>
<dbReference type="GO" id="GO:0016787">
    <property type="term" value="F:hydrolase activity"/>
    <property type="evidence" value="ECO:0007669"/>
    <property type="project" value="InterPro"/>
</dbReference>
<feature type="domain" description="PurE" evidence="1">
    <location>
        <begin position="132"/>
        <end position="266"/>
    </location>
</feature>
<dbReference type="Proteomes" id="UP000772181">
    <property type="component" value="Unassembled WGS sequence"/>
</dbReference>
<dbReference type="GO" id="GO:0006189">
    <property type="term" value="P:'de novo' IMP biosynthetic process"/>
    <property type="evidence" value="ECO:0007669"/>
    <property type="project" value="InterPro"/>
</dbReference>
<dbReference type="Pfam" id="PF00731">
    <property type="entry name" value="AIRC"/>
    <property type="match status" value="1"/>
</dbReference>
<dbReference type="PANTHER" id="PTHR43064">
    <property type="entry name" value="PHOSPHORIBOSYLAMINOIMIDAZOLE CARBOXYLASE-RELATED"/>
    <property type="match status" value="1"/>
</dbReference>
<dbReference type="EMBL" id="JACQWF010000290">
    <property type="protein sequence ID" value="MBI4596023.1"/>
    <property type="molecule type" value="Genomic_DNA"/>
</dbReference>
<evidence type="ECO:0000313" key="3">
    <source>
        <dbReference type="Proteomes" id="UP000772181"/>
    </source>
</evidence>
<accession>A0A933LQB9</accession>
<comment type="caution">
    <text evidence="2">The sequence shown here is derived from an EMBL/GenBank/DDBJ whole genome shotgun (WGS) entry which is preliminary data.</text>
</comment>
<name>A0A933LQB9_UNCTE</name>
<protein>
    <submittedName>
        <fullName evidence="2">Nickel pincer cofactor biosynthesis protein LarB</fullName>
    </submittedName>
</protein>
<evidence type="ECO:0000259" key="1">
    <source>
        <dbReference type="SMART" id="SM01001"/>
    </source>
</evidence>
<dbReference type="PANTHER" id="PTHR43064:SF1">
    <property type="entry name" value="SLL1489 PROTEIN"/>
    <property type="match status" value="1"/>
</dbReference>
<dbReference type="AlphaFoldDB" id="A0A933LQB9"/>
<reference evidence="2" key="1">
    <citation type="submission" date="2020-07" db="EMBL/GenBank/DDBJ databases">
        <title>Huge and variable diversity of episymbiotic CPR bacteria and DPANN archaea in groundwater ecosystems.</title>
        <authorList>
            <person name="He C.Y."/>
            <person name="Keren R."/>
            <person name="Whittaker M."/>
            <person name="Farag I.F."/>
            <person name="Doudna J."/>
            <person name="Cate J.H.D."/>
            <person name="Banfield J.F."/>
        </authorList>
    </citation>
    <scope>NUCLEOTIDE SEQUENCE</scope>
    <source>
        <strain evidence="2">NC_groundwater_1482_Ag_S-0.65um_47_24</strain>
    </source>
</reference>
<dbReference type="SUPFAM" id="SSF52255">
    <property type="entry name" value="N5-CAIR mutase (phosphoribosylaminoimidazole carboxylase, PurE)"/>
    <property type="match status" value="1"/>
</dbReference>
<evidence type="ECO:0000313" key="2">
    <source>
        <dbReference type="EMBL" id="MBI4596023.1"/>
    </source>
</evidence>
<organism evidence="2 3">
    <name type="scientific">Tectimicrobiota bacterium</name>
    <dbReference type="NCBI Taxonomy" id="2528274"/>
    <lineage>
        <taxon>Bacteria</taxon>
        <taxon>Pseudomonadati</taxon>
        <taxon>Nitrospinota/Tectimicrobiota group</taxon>
        <taxon>Candidatus Tectimicrobiota</taxon>
    </lineage>
</organism>
<proteinExistence type="predicted"/>
<sequence length="272" mass="28955">MTKIRQLLEALQQGDLSIDELERILKGSEKLLLENAHDPGDLEGFARIDPHREKRTGIPEAIFAENKDLQTVPLLLKALAEQKGRAMATRVPRDWMENIRNNVNGSYETRVFERAGIIVVNRKDSPPPDTGGKVGVIAAGTSDVPVAEEAKITAEEMGCKVFFAYDVGIAGIHRLLPPLEEMSRSGVEAFVVVAGMEGALPAVVKGLVDVPVIGVPTSVGYGLGGKGVAALMSMLQSCSPGLVVVNIDNGFGAGATAALIANRIAINLKRNK</sequence>
<dbReference type="InterPro" id="IPR000031">
    <property type="entry name" value="PurE_dom"/>
</dbReference>
<dbReference type="NCBIfam" id="NF033503">
    <property type="entry name" value="LarB"/>
    <property type="match status" value="1"/>
</dbReference>
<dbReference type="SMART" id="SM01001">
    <property type="entry name" value="AIRC"/>
    <property type="match status" value="1"/>
</dbReference>
<dbReference type="InterPro" id="IPR039476">
    <property type="entry name" value="P2CMN_synthase_LarB"/>
</dbReference>
<gene>
    <name evidence="2" type="primary">larB</name>
    <name evidence="2" type="ORF">HY730_06550</name>
</gene>